<dbReference type="PROSITE" id="PS50525">
    <property type="entry name" value="RDRP_SSRNA_NEG_SEG"/>
    <property type="match status" value="1"/>
</dbReference>
<dbReference type="EMBL" id="MH223635">
    <property type="protein sequence ID" value="QAB47307.1"/>
    <property type="molecule type" value="Genomic_RNA"/>
</dbReference>
<organism evidence="8 9">
    <name type="scientific">Emaravirus cordylinae</name>
    <dbReference type="NCBI Taxonomy" id="2099567"/>
    <lineage>
        <taxon>Viruses</taxon>
        <taxon>Riboviria</taxon>
        <taxon>Orthornavirae</taxon>
        <taxon>Negarnaviricota</taxon>
        <taxon>Polyploviricotina</taxon>
        <taxon>Bunyaviricetes</taxon>
        <taxon>Elliovirales</taxon>
        <taxon>Fimoviridae</taxon>
        <taxon>Emaravirus</taxon>
    </lineage>
</organism>
<dbReference type="EC" id="2.7.7.48" evidence="1"/>
<dbReference type="RefSeq" id="YP_010088065.1">
    <property type="nucleotide sequence ID" value="NC_055641.1"/>
</dbReference>
<reference evidence="8" key="1">
    <citation type="submission" date="2018-04" db="EMBL/GenBank/DDBJ databases">
        <title>Ti ringspot-associated virus: a novel Emaravirus infecting Cordyline fruticosa with five RNA segments associated with ti ringspot disease.</title>
        <authorList>
            <person name="Olmedo Velarde A."/>
            <person name="Park A."/>
            <person name="Melzer M.J."/>
        </authorList>
    </citation>
    <scope>NUCLEOTIDE SEQUENCE</scope>
    <source>
        <strain evidence="8">UH_Manoa</strain>
    </source>
</reference>
<dbReference type="Pfam" id="PF04196">
    <property type="entry name" value="Bunya_RdRp"/>
    <property type="match status" value="1"/>
</dbReference>
<keyword evidence="8" id="KW-0696">RNA-directed RNA polymerase</keyword>
<evidence type="ECO:0000256" key="6">
    <source>
        <dbReference type="ARBA" id="ARBA00031012"/>
    </source>
</evidence>
<evidence type="ECO:0000313" key="9">
    <source>
        <dbReference type="Proteomes" id="UP000675993"/>
    </source>
</evidence>
<dbReference type="GO" id="GO:0006351">
    <property type="term" value="P:DNA-templated transcription"/>
    <property type="evidence" value="ECO:0007669"/>
    <property type="project" value="InterPro"/>
</dbReference>
<keyword evidence="9" id="KW-1185">Reference proteome</keyword>
<dbReference type="InterPro" id="IPR007099">
    <property type="entry name" value="RNA-dir_pol_NSvirus"/>
</dbReference>
<feature type="domain" description="RdRp catalytic" evidence="7">
    <location>
        <begin position="1112"/>
        <end position="1297"/>
    </location>
</feature>
<dbReference type="GO" id="GO:0003968">
    <property type="term" value="F:RNA-directed RNA polymerase activity"/>
    <property type="evidence" value="ECO:0007669"/>
    <property type="project" value="UniProtKB-KW"/>
</dbReference>
<keyword evidence="3" id="KW-0808">Transferase</keyword>
<evidence type="ECO:0000256" key="4">
    <source>
        <dbReference type="ARBA" id="ARBA00030285"/>
    </source>
</evidence>
<keyword evidence="8" id="KW-0548">Nucleotidyltransferase</keyword>
<name>A0A513PVW1_9VIRU</name>
<protein>
    <recommendedName>
        <fullName evidence="2">RNA-directed RNA polymerase L</fullName>
        <ecNumber evidence="1">2.7.7.48</ecNumber>
    </recommendedName>
    <alternativeName>
        <fullName evidence="4">Large structural protein</fullName>
    </alternativeName>
    <alternativeName>
        <fullName evidence="6">Replicase</fullName>
    </alternativeName>
    <alternativeName>
        <fullName evidence="5">Transcriptase</fullName>
    </alternativeName>
</protein>
<accession>A0A513PVW1</accession>
<dbReference type="KEGG" id="vg:65246865"/>
<dbReference type="GeneID" id="65246865"/>
<gene>
    <name evidence="8" type="primary">p1</name>
</gene>
<evidence type="ECO:0000256" key="5">
    <source>
        <dbReference type="ARBA" id="ARBA00030436"/>
    </source>
</evidence>
<evidence type="ECO:0000313" key="8">
    <source>
        <dbReference type="EMBL" id="QAB47307.1"/>
    </source>
</evidence>
<proteinExistence type="predicted"/>
<dbReference type="Proteomes" id="UP000675993">
    <property type="component" value="Genome"/>
</dbReference>
<evidence type="ECO:0000256" key="2">
    <source>
        <dbReference type="ARBA" id="ARBA00018602"/>
    </source>
</evidence>
<sequence>MDNQGKMNDQDRFKILQTSEGVKFCSELVEIIKNNDRNTDNDNDIIDDFLRIIGKSRRNFDLLNRRKKVQNIYSDVIVDDIGKYSSLMDIAERIINSPTNKYLLDIVSALLSFLEMSRHDLMLTATKNFFIKSNLYKFVDQDFKLKDYFVNVLIERTPDILFKSDNEFLIVEIKVTVDSDLIMFYNKYKDCVGDKAKVVVINFNHDGLKVHGDNISIDLSSLIEEPEMEQILTTIDICKSLRIKYSQLPEFYMFSNFYNNVENDNNFISGFKDRMENLEYYDEVVELFGSKFNELTRAIESYDLITNEKETIMSLNSAQDDARMYCQNNFHHFDDLLKANSSNGLYSTTVLHMTDIEALQESKSLESYEHTTKLKPTLYIPMIKGSQINQDRSKYYSNHFDQDFKLSRMDDYTLGVSKLVNCLSQNNVMETILNKPKDETEEFLNSKYADLRVYKNNSFSLSNDHASSIDKSICGFEPKHNRQSKVKTCLSYKSSLDELSVMEALLKDMFVNRHNNSSYKRDLLDLSGEYEKIPVNTLKDHHQNNYLDYLFIQHNVFKSMIGLSKVSNKKYRLIQTADPNTLIVLLPNADSLKGAPLRYFTLSIISNSESQSTIRLNKLLGIYNSHLIGNKSTIMISKVISLTLNRLKLLSNSFAKYCQLVSYYSNLSNKSLTTDTHTLCLLASNLITISSLSLTDTFKNIMMVCYSTFSNPDELINDKLECRPTNMGHIFLMKRMFSAIMKSNIQRSAIITGLSQSRISEDSKELKDTGFDSSLSLEMPISKLVINNPKELIHECYMLFYLGNKGLHGSPQELLNLYCIPLEFETEYTEFISKFKTMIQEDTKLSDKGFSYDAMAISAKLVYSQMLSTTKAVRDSIKDDLDLDSTILKKKQFTSTKSMVSDKRYYSREPKTLDQVRTLSDLEDFIKHSIIEEPEQFIIDVNEQISKLNKQLLGRNLEKVDFFGDEQIVRKQFNKIPKTYIKYVNGYGFIMLESKKVFMHPVHSDIKSQDSVKVFDNVIQVVDEHDFKTLRSIYESDYIDKNDIIIRIFYKDQRSFMDREIYTGNLTTRLCLYPIESLFKSINKRLPEEAITLSGEKKQKKMMDQRIDVIKKRKQYNRQGDHNARILSMSCDASKWSARDMMLKFLIPIAYNPYITKEEKYFYFFLTIKYYKKYIVLTDSAFYDAVRFHNPSSDIDNYERLTSNYTKNYQLVRSNWLQGNLNATSSFVHYCSAQLSKIMLEVINSKYNMSNHMNFMVHSDDSVYDFLLMWKNNIEIKDQILGTLLYTLIQWSTLKHCITINRKKTYISNFYKEFLSTTIIGDELFFFYLSDLLPISSDVTYDSPLEDLASYSGYINNAFIHACPIELIKISILLVNHLTMATYNLNISSPKSPYNALIKADDSQFSDLPIQLMPRYKLPIELAGLLPYYLGDAYTILKRIINRIQDYITFDETAVFEDLFDIKVISKYLEVEKDDRFRNYIKCCLLTCSDDILCSNPEDPYSITDISNNDKNLIAVMPNINETRLKRSHTNDLYKRNEENYRKINAVNPFWSICNPSDHDDIKSKIICNYTNKKFIDSLSFSRPQIDYARRIISSNSKMYKYTLDNEEELVTITDIYKKISDDALKNDLTSENLKKYIDLYLFTDKKVSSVLHIFYSKKLIKIQTRDRVNYKIVIPKSIYPSEYGSHSITTMMRDLLISRLPLDVRVIDPKCEKFLDISESILNNINFSSYDNPFGVVKVYEFPEDIDHDFIDYCNLKYKTTDYSSCLIPNQNIDNAFDIKIYNIKIKFMSLCVKYLKDITIRIGNKSHKINYTTPKSVLLTIDSFMKRDLVSSKLHISTNRSDKIEDYILNKFGMYDDENTIRTFSLSHKLKLSHEKLVYKQRIEHKQHEEINFLTFLKTKSPDTFKEMLESQFRLNGRTFTDIMLAQAPNLTDPNVACFLKCCNIINSRQLVNIIQDSNYIMNYWPQPSPQNKISEAIYNKRGVFLRVVCTNISKANKELYSFMMTIYRPQFKNFSGRPAYSVIRDLINKFRTDFKSKIAHAQPHWYPNNANVIYRNGLTLSTEPSKDAVHFCKYTNMTYNEVDIELNEDESGLLNYIMKLKNNNSNHMLKFLFRDRHIYNYDSIYSMMTKLRDIDEDLYSIMISETGILQKDKSLFGHEYVNLGPNIIINHLDYHEDLSGLEAFPKNILDKSTDLYKVHNYLIEKQDVAQLTDVEKALLPLTACFKNILIDEQNSQLTSWADIMQIEESGISSSILTLEGEITTGDLFKKIASISIDRSMLMEYKKSTFYMEKYPYPNLINFCCYEGLGGVKSKLLSMIYLLMTEHYISESSDFEGF</sequence>
<evidence type="ECO:0000256" key="3">
    <source>
        <dbReference type="ARBA" id="ARBA00022679"/>
    </source>
</evidence>
<evidence type="ECO:0000259" key="7">
    <source>
        <dbReference type="PROSITE" id="PS50525"/>
    </source>
</evidence>
<dbReference type="GO" id="GO:0039694">
    <property type="term" value="P:viral RNA genome replication"/>
    <property type="evidence" value="ECO:0007669"/>
    <property type="project" value="InterPro"/>
</dbReference>
<dbReference type="InterPro" id="IPR007322">
    <property type="entry name" value="RNA_pol_bunyavir"/>
</dbReference>
<evidence type="ECO:0000256" key="1">
    <source>
        <dbReference type="ARBA" id="ARBA00012494"/>
    </source>
</evidence>